<keyword evidence="2" id="KW-1185">Reference proteome</keyword>
<reference evidence="3" key="1">
    <citation type="submission" date="2022-11" db="UniProtKB">
        <authorList>
            <consortium name="WormBaseParasite"/>
        </authorList>
    </citation>
    <scope>IDENTIFICATION</scope>
</reference>
<keyword evidence="1" id="KW-1133">Transmembrane helix</keyword>
<evidence type="ECO:0000313" key="2">
    <source>
        <dbReference type="Proteomes" id="UP000887569"/>
    </source>
</evidence>
<keyword evidence="1" id="KW-0812">Transmembrane</keyword>
<feature type="transmembrane region" description="Helical" evidence="1">
    <location>
        <begin position="16"/>
        <end position="39"/>
    </location>
</feature>
<dbReference type="WBParaSite" id="PgE396_g001_t01">
    <property type="protein sequence ID" value="PgE396_g001_t01"/>
    <property type="gene ID" value="PgE396_g001"/>
</dbReference>
<organism evidence="2 3">
    <name type="scientific">Parascaris univalens</name>
    <name type="common">Nematode worm</name>
    <dbReference type="NCBI Taxonomy" id="6257"/>
    <lineage>
        <taxon>Eukaryota</taxon>
        <taxon>Metazoa</taxon>
        <taxon>Ecdysozoa</taxon>
        <taxon>Nematoda</taxon>
        <taxon>Chromadorea</taxon>
        <taxon>Rhabditida</taxon>
        <taxon>Spirurina</taxon>
        <taxon>Ascaridomorpha</taxon>
        <taxon>Ascaridoidea</taxon>
        <taxon>Ascarididae</taxon>
        <taxon>Parascaris</taxon>
    </lineage>
</organism>
<proteinExistence type="predicted"/>
<sequence>CIPLLFFSFFGYPVGWYWTGTLYVITPLVCSIVGILIFFDGRTAGISTNWTSFLTATGAAFITPTIIAAVIVYRVTEVVRSGQSLRNLFVTDFKWGPKVSTDRQRAIHEEHAARIYT</sequence>
<evidence type="ECO:0000256" key="1">
    <source>
        <dbReference type="SAM" id="Phobius"/>
    </source>
</evidence>
<protein>
    <submittedName>
        <fullName evidence="3">Uncharacterized protein</fullName>
    </submittedName>
</protein>
<evidence type="ECO:0000313" key="3">
    <source>
        <dbReference type="WBParaSite" id="PgE396_g001_t01"/>
    </source>
</evidence>
<feature type="transmembrane region" description="Helical" evidence="1">
    <location>
        <begin position="51"/>
        <end position="73"/>
    </location>
</feature>
<dbReference type="Proteomes" id="UP000887569">
    <property type="component" value="Unplaced"/>
</dbReference>
<name>A0A915A3I1_PARUN</name>
<accession>A0A915A3I1</accession>
<dbReference type="AlphaFoldDB" id="A0A915A3I1"/>
<keyword evidence="1" id="KW-0472">Membrane</keyword>